<keyword evidence="10" id="KW-1185">Reference proteome</keyword>
<keyword evidence="3 7" id="KW-1133">Transmembrane helix</keyword>
<keyword evidence="4 7" id="KW-0472">Membrane</keyword>
<feature type="transmembrane region" description="Helical" evidence="7">
    <location>
        <begin position="113"/>
        <end position="137"/>
    </location>
</feature>
<feature type="transmembrane region" description="Helical" evidence="7">
    <location>
        <begin position="35"/>
        <end position="56"/>
    </location>
</feature>
<gene>
    <name evidence="9" type="ORF">BTJ68_03189</name>
</gene>
<dbReference type="AlphaFoldDB" id="A0A1Z5TM15"/>
<accession>A0A1Z5TM15</accession>
<dbReference type="PANTHER" id="PTHR33048">
    <property type="entry name" value="PTH11-LIKE INTEGRAL MEMBRANE PROTEIN (AFU_ORTHOLOGUE AFUA_5G11245)"/>
    <property type="match status" value="1"/>
</dbReference>
<keyword evidence="2 7" id="KW-0812">Transmembrane</keyword>
<organism evidence="9 10">
    <name type="scientific">Hortaea werneckii EXF-2000</name>
    <dbReference type="NCBI Taxonomy" id="1157616"/>
    <lineage>
        <taxon>Eukaryota</taxon>
        <taxon>Fungi</taxon>
        <taxon>Dikarya</taxon>
        <taxon>Ascomycota</taxon>
        <taxon>Pezizomycotina</taxon>
        <taxon>Dothideomycetes</taxon>
        <taxon>Dothideomycetidae</taxon>
        <taxon>Mycosphaerellales</taxon>
        <taxon>Teratosphaeriaceae</taxon>
        <taxon>Hortaea</taxon>
    </lineage>
</organism>
<feature type="transmembrane region" description="Helical" evidence="7">
    <location>
        <begin position="68"/>
        <end position="93"/>
    </location>
</feature>
<feature type="transmembrane region" description="Helical" evidence="7">
    <location>
        <begin position="274"/>
        <end position="296"/>
    </location>
</feature>
<dbReference type="InterPro" id="IPR052337">
    <property type="entry name" value="SAT4-like"/>
</dbReference>
<dbReference type="OrthoDB" id="444631at2759"/>
<evidence type="ECO:0000256" key="6">
    <source>
        <dbReference type="SAM" id="MobiDB-lite"/>
    </source>
</evidence>
<evidence type="ECO:0000259" key="8">
    <source>
        <dbReference type="Pfam" id="PF20684"/>
    </source>
</evidence>
<protein>
    <recommendedName>
        <fullName evidence="8">Rhodopsin domain-containing protein</fullName>
    </recommendedName>
</protein>
<evidence type="ECO:0000313" key="10">
    <source>
        <dbReference type="Proteomes" id="UP000194280"/>
    </source>
</evidence>
<dbReference type="InParanoid" id="A0A1Z5TM15"/>
<dbReference type="Pfam" id="PF20684">
    <property type="entry name" value="Fung_rhodopsin"/>
    <property type="match status" value="1"/>
</dbReference>
<feature type="domain" description="Rhodopsin" evidence="8">
    <location>
        <begin position="52"/>
        <end position="301"/>
    </location>
</feature>
<reference evidence="9 10" key="1">
    <citation type="submission" date="2017-01" db="EMBL/GenBank/DDBJ databases">
        <title>The recent genome duplication of the halophilic yeast Hortaea werneckii: insights from long-read sequencing.</title>
        <authorList>
            <person name="Sinha S."/>
            <person name="Flibotte S."/>
            <person name="Neira M."/>
            <person name="Lenassi M."/>
            <person name="Gostincar C."/>
            <person name="Stajich J.E."/>
            <person name="Nislow C.E."/>
        </authorList>
    </citation>
    <scope>NUCLEOTIDE SEQUENCE [LARGE SCALE GENOMIC DNA]</scope>
    <source>
        <strain evidence="9 10">EXF-2000</strain>
    </source>
</reference>
<evidence type="ECO:0000256" key="7">
    <source>
        <dbReference type="SAM" id="Phobius"/>
    </source>
</evidence>
<evidence type="ECO:0000256" key="5">
    <source>
        <dbReference type="ARBA" id="ARBA00038359"/>
    </source>
</evidence>
<dbReference type="EMBL" id="MUNK01000024">
    <property type="protein sequence ID" value="OTA37035.1"/>
    <property type="molecule type" value="Genomic_DNA"/>
</dbReference>
<dbReference type="GO" id="GO:0016020">
    <property type="term" value="C:membrane"/>
    <property type="evidence" value="ECO:0007669"/>
    <property type="project" value="UniProtKB-SubCell"/>
</dbReference>
<dbReference type="VEuPathDB" id="FungiDB:BTJ68_03189"/>
<comment type="caution">
    <text evidence="9">The sequence shown here is derived from an EMBL/GenBank/DDBJ whole genome shotgun (WGS) entry which is preliminary data.</text>
</comment>
<evidence type="ECO:0000256" key="2">
    <source>
        <dbReference type="ARBA" id="ARBA00022692"/>
    </source>
</evidence>
<evidence type="ECO:0000256" key="3">
    <source>
        <dbReference type="ARBA" id="ARBA00022989"/>
    </source>
</evidence>
<feature type="region of interest" description="Disordered" evidence="6">
    <location>
        <begin position="359"/>
        <end position="405"/>
    </location>
</feature>
<evidence type="ECO:0000313" key="9">
    <source>
        <dbReference type="EMBL" id="OTA37035.1"/>
    </source>
</evidence>
<proteinExistence type="inferred from homology"/>
<name>A0A1Z5TM15_HORWE</name>
<feature type="compositionally biased region" description="Polar residues" evidence="6">
    <location>
        <begin position="359"/>
        <end position="389"/>
    </location>
</feature>
<comment type="similarity">
    <text evidence="5">Belongs to the SAT4 family.</text>
</comment>
<evidence type="ECO:0000256" key="1">
    <source>
        <dbReference type="ARBA" id="ARBA00004141"/>
    </source>
</evidence>
<dbReference type="InterPro" id="IPR049326">
    <property type="entry name" value="Rhodopsin_dom_fungi"/>
</dbReference>
<feature type="transmembrane region" description="Helical" evidence="7">
    <location>
        <begin position="203"/>
        <end position="225"/>
    </location>
</feature>
<dbReference type="STRING" id="1157616.A0A1Z5TM15"/>
<evidence type="ECO:0000256" key="4">
    <source>
        <dbReference type="ARBA" id="ARBA00023136"/>
    </source>
</evidence>
<comment type="subcellular location">
    <subcellularLocation>
        <location evidence="1">Membrane</location>
        <topology evidence="1">Multi-pass membrane protein</topology>
    </subcellularLocation>
</comment>
<dbReference type="Proteomes" id="UP000194280">
    <property type="component" value="Unassembled WGS sequence"/>
</dbReference>
<dbReference type="PANTHER" id="PTHR33048:SF47">
    <property type="entry name" value="INTEGRAL MEMBRANE PROTEIN-RELATED"/>
    <property type="match status" value="1"/>
</dbReference>
<sequence>MIEPDPYHRHHLLAITSPRSERLAHFGARDIGWQALGPAIACAILSTAVVGLRWYTRARLVRCLGWDDYVILLSLILSWTMTALIAAAVAYGIGTYPSTTTSSTNSSTSPSTIQKTLSLITILIVSTNNLWALTVSVTKASILMQYLRIFSNPRVRILCYCLLAALLPAVLWAVLGGTLLCRPVSKLWDPAVKAGRCMSAEKYWLSVAGLDIGLDVLVLVLPLPGIWGLRLPRRQKVALVVVFLLGFFVCAVSVVRLLTVFLVSRTGDLVQSGVWNITWSAVEANVGIFCACLLALKPLVGRWWPRLAEGSEGEIPEYCMRIRRISMGDQEACAWPGDEATLVPDRAFTVKGSRSSQVTSSKRCSTLQMPSSSDTTRQASLASRRQSFYLQRPLPGRRRPTGQEGREVVDLLEMLQASQASQPSH</sequence>
<feature type="transmembrane region" description="Helical" evidence="7">
    <location>
        <begin position="237"/>
        <end position="262"/>
    </location>
</feature>
<feature type="transmembrane region" description="Helical" evidence="7">
    <location>
        <begin position="157"/>
        <end position="180"/>
    </location>
</feature>